<keyword evidence="13" id="KW-1185">Reference proteome</keyword>
<evidence type="ECO:0000256" key="4">
    <source>
        <dbReference type="ARBA" id="ARBA00012460"/>
    </source>
</evidence>
<keyword evidence="10" id="KW-0750">Starch biosynthesis</keyword>
<dbReference type="InterPro" id="IPR005835">
    <property type="entry name" value="NTP_transferase_dom"/>
</dbReference>
<dbReference type="EMBL" id="CP136895">
    <property type="protein sequence ID" value="WOL11766.1"/>
    <property type="molecule type" value="Genomic_DNA"/>
</dbReference>
<keyword evidence="9" id="KW-0067">ATP-binding</keyword>
<dbReference type="EC" id="2.7.7.27" evidence="4"/>
<dbReference type="PROSITE" id="PS00810">
    <property type="entry name" value="ADP_GLC_PYROPHOSPH_3"/>
    <property type="match status" value="1"/>
</dbReference>
<gene>
    <name evidence="12" type="ORF">Cni_G20530</name>
</gene>
<dbReference type="SUPFAM" id="SSF53448">
    <property type="entry name" value="Nucleotide-diphospho-sugar transferases"/>
    <property type="match status" value="1"/>
</dbReference>
<evidence type="ECO:0000256" key="10">
    <source>
        <dbReference type="ARBA" id="ARBA00022922"/>
    </source>
</evidence>
<evidence type="ECO:0000256" key="7">
    <source>
        <dbReference type="ARBA" id="ARBA00022695"/>
    </source>
</evidence>
<comment type="pathway">
    <text evidence="2">Glycan biosynthesis; starch biosynthesis.</text>
</comment>
<dbReference type="InterPro" id="IPR011831">
    <property type="entry name" value="ADP-Glc_PPase"/>
</dbReference>
<organism evidence="12 13">
    <name type="scientific">Canna indica</name>
    <name type="common">Indian-shot</name>
    <dbReference type="NCBI Taxonomy" id="4628"/>
    <lineage>
        <taxon>Eukaryota</taxon>
        <taxon>Viridiplantae</taxon>
        <taxon>Streptophyta</taxon>
        <taxon>Embryophyta</taxon>
        <taxon>Tracheophyta</taxon>
        <taxon>Spermatophyta</taxon>
        <taxon>Magnoliopsida</taxon>
        <taxon>Liliopsida</taxon>
        <taxon>Zingiberales</taxon>
        <taxon>Cannaceae</taxon>
        <taxon>Canna</taxon>
    </lineage>
</organism>
<dbReference type="AlphaFoldDB" id="A0AAQ3QGB1"/>
<evidence type="ECO:0000256" key="9">
    <source>
        <dbReference type="ARBA" id="ARBA00022840"/>
    </source>
</evidence>
<evidence type="ECO:0000313" key="12">
    <source>
        <dbReference type="EMBL" id="WOL11766.1"/>
    </source>
</evidence>
<proteinExistence type="inferred from homology"/>
<feature type="domain" description="Nucleotidyl transferase" evidence="11">
    <location>
        <begin position="95"/>
        <end position="327"/>
    </location>
</feature>
<dbReference type="SUPFAM" id="SSF51161">
    <property type="entry name" value="Trimeric LpxA-like enzymes"/>
    <property type="match status" value="1"/>
</dbReference>
<evidence type="ECO:0000259" key="11">
    <source>
        <dbReference type="Pfam" id="PF00483"/>
    </source>
</evidence>
<reference evidence="12 13" key="1">
    <citation type="submission" date="2023-10" db="EMBL/GenBank/DDBJ databases">
        <title>Chromosome-scale genome assembly provides insights into flower coloration mechanisms of Canna indica.</title>
        <authorList>
            <person name="Li C."/>
        </authorList>
    </citation>
    <scope>NUCLEOTIDE SEQUENCE [LARGE SCALE GENOMIC DNA]</scope>
    <source>
        <tissue evidence="12">Flower</tissue>
    </source>
</reference>
<sequence length="549" mass="61270">MDASSVAVKANLPFSQVKRTSVCGGQSGIWGQRIVGCPRIKRATSTKNRSFCGGLHAKPGVAFSVLTPPDVSEENLVFHGPLFPNRRADPKSVASIILGEGAGIQLFPLTKRRATPAVPIGGCYRLIDIPMSNCINSGINKIFITTQYNSTSLNRHISRTYQFGDGISFRDGFVEVLAATQSPGKAGMNWFQGTADAVRQFTWILEDYKNKNVEHILILSGDQLYRMNYMDIVQKHIDEFADITISCVPVSHSQASDYNLVKINKAGHITEFSHKPMGAELDSLKDAGEYLRLSPQDFIKYPYIASMGVYVFRRDTLLDLLRLEMQEIYSSIVDFHILLSLSSFRWNYPESNCFESEILPSAVKDHDVQAYLFIDYWEDLGTIKSFFDANLTLTEQPPKFQFYDPRTPIYTSPQFLPPSKIEKSRVVDSIISHGSFLNKCSIEHSIVGVRSRLDCGVELKDTMMMGADMYETKFEMANLLSDGKVPIGVGEDTKIRNCIIDKNARIGKNVVIVNKDGVQEADKTSEGFFIRSGITIILKNATIKDGTVI</sequence>
<dbReference type="Pfam" id="PF00483">
    <property type="entry name" value="NTP_transferase"/>
    <property type="match status" value="2"/>
</dbReference>
<accession>A0AAQ3QGB1</accession>
<evidence type="ECO:0000256" key="2">
    <source>
        <dbReference type="ARBA" id="ARBA00004727"/>
    </source>
</evidence>
<dbReference type="InterPro" id="IPR029044">
    <property type="entry name" value="Nucleotide-diphossugar_trans"/>
</dbReference>
<dbReference type="FunFam" id="2.160.10.10:FF:000010">
    <property type="entry name" value="Glucose-1-phosphate adenylyltransferase"/>
    <property type="match status" value="1"/>
</dbReference>
<protein>
    <recommendedName>
        <fullName evidence="4">glucose-1-phosphate adenylyltransferase</fullName>
        <ecNumber evidence="4">2.7.7.27</ecNumber>
    </recommendedName>
</protein>
<dbReference type="PROSITE" id="PS00809">
    <property type="entry name" value="ADP_GLC_PYROPHOSPH_2"/>
    <property type="match status" value="1"/>
</dbReference>
<keyword evidence="8" id="KW-0547">Nucleotide-binding</keyword>
<evidence type="ECO:0000256" key="5">
    <source>
        <dbReference type="ARBA" id="ARBA00022533"/>
    </source>
</evidence>
<keyword evidence="6" id="KW-0808">Transferase</keyword>
<comment type="catalytic activity">
    <reaction evidence="1">
        <text>alpha-D-glucose 1-phosphate + ATP + H(+) = ADP-alpha-D-glucose + diphosphate</text>
        <dbReference type="Rhea" id="RHEA:12120"/>
        <dbReference type="ChEBI" id="CHEBI:15378"/>
        <dbReference type="ChEBI" id="CHEBI:30616"/>
        <dbReference type="ChEBI" id="CHEBI:33019"/>
        <dbReference type="ChEBI" id="CHEBI:57498"/>
        <dbReference type="ChEBI" id="CHEBI:58601"/>
        <dbReference type="EC" id="2.7.7.27"/>
    </reaction>
</comment>
<keyword evidence="7 12" id="KW-0548">Nucleotidyltransferase</keyword>
<evidence type="ECO:0000256" key="6">
    <source>
        <dbReference type="ARBA" id="ARBA00022679"/>
    </source>
</evidence>
<dbReference type="Proteomes" id="UP001327560">
    <property type="component" value="Chromosome 6"/>
</dbReference>
<dbReference type="Gene3D" id="2.160.10.10">
    <property type="entry name" value="Hexapeptide repeat proteins"/>
    <property type="match status" value="1"/>
</dbReference>
<dbReference type="GO" id="GO:0019252">
    <property type="term" value="P:starch biosynthetic process"/>
    <property type="evidence" value="ECO:0007669"/>
    <property type="project" value="UniProtKB-KW"/>
</dbReference>
<dbReference type="CDD" id="cd02508">
    <property type="entry name" value="ADP_Glucose_PP"/>
    <property type="match status" value="1"/>
</dbReference>
<dbReference type="PANTHER" id="PTHR43523">
    <property type="entry name" value="GLUCOSE-1-PHOSPHATE ADENYLYLTRANSFERASE-RELATED"/>
    <property type="match status" value="1"/>
</dbReference>
<dbReference type="PANTHER" id="PTHR43523:SF12">
    <property type="entry name" value="GLUCOSE-1-PHOSPHATE ADENYLYLTRANSFERASE LARGE SUBUNIT 1, CHLOROPLASTIC-RELATED"/>
    <property type="match status" value="1"/>
</dbReference>
<feature type="domain" description="Nucleotidyl transferase" evidence="11">
    <location>
        <begin position="343"/>
        <end position="395"/>
    </location>
</feature>
<dbReference type="CDD" id="cd04651">
    <property type="entry name" value="LbH_G1P_AT_C"/>
    <property type="match status" value="1"/>
</dbReference>
<dbReference type="InterPro" id="IPR011004">
    <property type="entry name" value="Trimer_LpxA-like_sf"/>
</dbReference>
<evidence type="ECO:0000256" key="8">
    <source>
        <dbReference type="ARBA" id="ARBA00022741"/>
    </source>
</evidence>
<dbReference type="GO" id="GO:0008878">
    <property type="term" value="F:glucose-1-phosphate adenylyltransferase activity"/>
    <property type="evidence" value="ECO:0007669"/>
    <property type="project" value="UniProtKB-EC"/>
</dbReference>
<evidence type="ECO:0000256" key="1">
    <source>
        <dbReference type="ARBA" id="ARBA00000956"/>
    </source>
</evidence>
<dbReference type="InterPro" id="IPR005836">
    <property type="entry name" value="ADP_Glu_pyroP_CS"/>
</dbReference>
<dbReference type="GO" id="GO:0005524">
    <property type="term" value="F:ATP binding"/>
    <property type="evidence" value="ECO:0007669"/>
    <property type="project" value="UniProtKB-KW"/>
</dbReference>
<dbReference type="Pfam" id="PF25247">
    <property type="entry name" value="LbH_GLGC"/>
    <property type="match status" value="1"/>
</dbReference>
<evidence type="ECO:0000313" key="13">
    <source>
        <dbReference type="Proteomes" id="UP001327560"/>
    </source>
</evidence>
<dbReference type="GO" id="GO:0005978">
    <property type="term" value="P:glycogen biosynthetic process"/>
    <property type="evidence" value="ECO:0007669"/>
    <property type="project" value="InterPro"/>
</dbReference>
<evidence type="ECO:0000256" key="3">
    <source>
        <dbReference type="ARBA" id="ARBA00010443"/>
    </source>
</evidence>
<dbReference type="Gene3D" id="3.90.550.10">
    <property type="entry name" value="Spore Coat Polysaccharide Biosynthesis Protein SpsA, Chain A"/>
    <property type="match status" value="1"/>
</dbReference>
<name>A0AAQ3QGB1_9LILI</name>
<keyword evidence="5" id="KW-0021">Allosteric enzyme</keyword>
<comment type="similarity">
    <text evidence="3">Belongs to the bacterial/plant glucose-1-phosphate adenylyltransferase family.</text>
</comment>